<dbReference type="EMBL" id="JBBKZV010000002">
    <property type="protein sequence ID" value="MEJ8821570.1"/>
    <property type="molecule type" value="Genomic_DNA"/>
</dbReference>
<evidence type="ECO:0000313" key="1">
    <source>
        <dbReference type="EMBL" id="MEJ8821570.1"/>
    </source>
</evidence>
<proteinExistence type="predicted"/>
<comment type="caution">
    <text evidence="1">The sequence shown here is derived from an EMBL/GenBank/DDBJ whole genome shotgun (WGS) entry which is preliminary data.</text>
</comment>
<gene>
    <name evidence="1" type="ORF">WKW80_05910</name>
</gene>
<sequence>MKVREVVFDELGELGTTNLSTLIRNLRIGERLSFDNGRIVLGLDGNSPKTARLRLTLHEDVVVDKPRVATKAQAHWSRASVAAAALFLALDPRL</sequence>
<evidence type="ECO:0000313" key="2">
    <source>
        <dbReference type="Proteomes" id="UP001363010"/>
    </source>
</evidence>
<reference evidence="1 2" key="1">
    <citation type="submission" date="2024-03" db="EMBL/GenBank/DDBJ databases">
        <title>Novel species of the genus Variovorax.</title>
        <authorList>
            <person name="Liu Q."/>
            <person name="Xin Y.-H."/>
        </authorList>
    </citation>
    <scope>NUCLEOTIDE SEQUENCE [LARGE SCALE GENOMIC DNA]</scope>
    <source>
        <strain evidence="1 2">KACC 18501</strain>
    </source>
</reference>
<name>A0ABU8VUS9_9BURK</name>
<dbReference type="RefSeq" id="WP_340362612.1">
    <property type="nucleotide sequence ID" value="NZ_JBBKZV010000002.1"/>
</dbReference>
<accession>A0ABU8VUS9</accession>
<organism evidence="1 2">
    <name type="scientific">Variovorax humicola</name>
    <dbReference type="NCBI Taxonomy" id="1769758"/>
    <lineage>
        <taxon>Bacteria</taxon>
        <taxon>Pseudomonadati</taxon>
        <taxon>Pseudomonadota</taxon>
        <taxon>Betaproteobacteria</taxon>
        <taxon>Burkholderiales</taxon>
        <taxon>Comamonadaceae</taxon>
        <taxon>Variovorax</taxon>
    </lineage>
</organism>
<protein>
    <submittedName>
        <fullName evidence="1">Uncharacterized protein</fullName>
    </submittedName>
</protein>
<dbReference type="Proteomes" id="UP001363010">
    <property type="component" value="Unassembled WGS sequence"/>
</dbReference>
<keyword evidence="2" id="KW-1185">Reference proteome</keyword>